<dbReference type="EMBL" id="CAJJDM010000038">
    <property type="protein sequence ID" value="CAD8066274.1"/>
    <property type="molecule type" value="Genomic_DNA"/>
</dbReference>
<comment type="subcellular location">
    <subcellularLocation>
        <location evidence="1">Membrane</location>
        <topology evidence="1">Multi-pass membrane protein</topology>
    </subcellularLocation>
</comment>
<dbReference type="InterPro" id="IPR013057">
    <property type="entry name" value="AA_transpt_TM"/>
</dbReference>
<feature type="transmembrane region" description="Helical" evidence="5">
    <location>
        <begin position="395"/>
        <end position="416"/>
    </location>
</feature>
<feature type="transmembrane region" description="Helical" evidence="5">
    <location>
        <begin position="254"/>
        <end position="271"/>
    </location>
</feature>
<name>A0A8S1LUK8_PARPR</name>
<feature type="transmembrane region" description="Helical" evidence="5">
    <location>
        <begin position="432"/>
        <end position="455"/>
    </location>
</feature>
<dbReference type="AlphaFoldDB" id="A0A8S1LUK8"/>
<dbReference type="Proteomes" id="UP000688137">
    <property type="component" value="Unassembled WGS sequence"/>
</dbReference>
<reference evidence="7" key="1">
    <citation type="submission" date="2021-01" db="EMBL/GenBank/DDBJ databases">
        <authorList>
            <consortium name="Genoscope - CEA"/>
            <person name="William W."/>
        </authorList>
    </citation>
    <scope>NUCLEOTIDE SEQUENCE</scope>
</reference>
<accession>A0A8S1LUK8</accession>
<protein>
    <recommendedName>
        <fullName evidence="6">Amino acid transporter transmembrane domain-containing protein</fullName>
    </recommendedName>
</protein>
<evidence type="ECO:0000256" key="3">
    <source>
        <dbReference type="ARBA" id="ARBA00022989"/>
    </source>
</evidence>
<feature type="transmembrane region" description="Helical" evidence="5">
    <location>
        <begin position="283"/>
        <end position="308"/>
    </location>
</feature>
<organism evidence="7 8">
    <name type="scientific">Paramecium primaurelia</name>
    <dbReference type="NCBI Taxonomy" id="5886"/>
    <lineage>
        <taxon>Eukaryota</taxon>
        <taxon>Sar</taxon>
        <taxon>Alveolata</taxon>
        <taxon>Ciliophora</taxon>
        <taxon>Intramacronucleata</taxon>
        <taxon>Oligohymenophorea</taxon>
        <taxon>Peniculida</taxon>
        <taxon>Parameciidae</taxon>
        <taxon>Paramecium</taxon>
    </lineage>
</organism>
<dbReference type="OMA" id="WIRNISK"/>
<feature type="transmembrane region" description="Helical" evidence="5">
    <location>
        <begin position="148"/>
        <end position="173"/>
    </location>
</feature>
<comment type="caution">
    <text evidence="7">The sequence shown here is derived from an EMBL/GenBank/DDBJ whole genome shotgun (WGS) entry which is preliminary data.</text>
</comment>
<feature type="domain" description="Amino acid transporter transmembrane" evidence="6">
    <location>
        <begin position="62"/>
        <end position="454"/>
    </location>
</feature>
<dbReference type="GO" id="GO:0015179">
    <property type="term" value="F:L-amino acid transmembrane transporter activity"/>
    <property type="evidence" value="ECO:0007669"/>
    <property type="project" value="TreeGrafter"/>
</dbReference>
<dbReference type="PANTHER" id="PTHR22950:SF666">
    <property type="entry name" value="VACUOLAR AMINO ACID TRANSPORTER 4"/>
    <property type="match status" value="1"/>
</dbReference>
<feature type="transmembrane region" description="Helical" evidence="5">
    <location>
        <begin position="185"/>
        <end position="201"/>
    </location>
</feature>
<evidence type="ECO:0000256" key="5">
    <source>
        <dbReference type="SAM" id="Phobius"/>
    </source>
</evidence>
<keyword evidence="2 5" id="KW-0812">Transmembrane</keyword>
<dbReference type="PANTHER" id="PTHR22950">
    <property type="entry name" value="AMINO ACID TRANSPORTER"/>
    <property type="match status" value="1"/>
</dbReference>
<sequence length="457" mass="51449">MLDEKQYNAGIQSQNIGSNEFGSNNILDEKQLGPAPQIEINLEYKPITLDQIQQQKVAPKKQSSYKGATLTLFKTFVGSGILALPYSFAKGGYVLSTIVFVLLSLLINYQQVNFIMMADKYRQPNQLMDYSKFIEITLGARYRSFSKLIVGSMQWGCCISYVIFFMEFFEIAFYGNDTSTFQHQLYYLLIALLILLPMTLIQNMAVFTKVSAIANGLIVFPLVMIIVSAIQAIINESYPKKYHLIDFSGLSTMIGVSIYSFEAVGVLLNIQSSMQKKEKFQRLLQLTTIAVVLLFIIFSLVCGFGYGIDINQIVLFNLQDNPFMAVVQISYAIGLLLSFPVQLLPAFQILEGNDKVNSYIYKSQDSANRKRIIIRMVQVVLLSLIAMFIPQFAVFLSLVGGFSGSALQFYFPLVIYKKNFYDNQPVRQRTTYCCLMIIGIIVGSFAAINSLILLIKG</sequence>
<proteinExistence type="predicted"/>
<keyword evidence="4 5" id="KW-0472">Membrane</keyword>
<keyword evidence="8" id="KW-1185">Reference proteome</keyword>
<evidence type="ECO:0000256" key="4">
    <source>
        <dbReference type="ARBA" id="ARBA00023136"/>
    </source>
</evidence>
<evidence type="ECO:0000256" key="2">
    <source>
        <dbReference type="ARBA" id="ARBA00022692"/>
    </source>
</evidence>
<evidence type="ECO:0000256" key="1">
    <source>
        <dbReference type="ARBA" id="ARBA00004141"/>
    </source>
</evidence>
<evidence type="ECO:0000259" key="6">
    <source>
        <dbReference type="Pfam" id="PF01490"/>
    </source>
</evidence>
<feature type="transmembrane region" description="Helical" evidence="5">
    <location>
        <begin position="372"/>
        <end position="389"/>
    </location>
</feature>
<evidence type="ECO:0000313" key="8">
    <source>
        <dbReference type="Proteomes" id="UP000688137"/>
    </source>
</evidence>
<evidence type="ECO:0000313" key="7">
    <source>
        <dbReference type="EMBL" id="CAD8066274.1"/>
    </source>
</evidence>
<keyword evidence="3 5" id="KW-1133">Transmembrane helix</keyword>
<feature type="transmembrane region" description="Helical" evidence="5">
    <location>
        <begin position="92"/>
        <end position="109"/>
    </location>
</feature>
<feature type="transmembrane region" description="Helical" evidence="5">
    <location>
        <begin position="328"/>
        <end position="351"/>
    </location>
</feature>
<feature type="transmembrane region" description="Helical" evidence="5">
    <location>
        <begin position="68"/>
        <end position="86"/>
    </location>
</feature>
<dbReference type="GO" id="GO:0016020">
    <property type="term" value="C:membrane"/>
    <property type="evidence" value="ECO:0007669"/>
    <property type="project" value="UniProtKB-SubCell"/>
</dbReference>
<feature type="transmembrane region" description="Helical" evidence="5">
    <location>
        <begin position="213"/>
        <end position="234"/>
    </location>
</feature>
<gene>
    <name evidence="7" type="ORF">PPRIM_AZ9-3.1.T0390006</name>
</gene>
<dbReference type="Pfam" id="PF01490">
    <property type="entry name" value="Aa_trans"/>
    <property type="match status" value="1"/>
</dbReference>